<accession>A0A1F6CJB6</accession>
<dbReference type="EMBL" id="MFKF01000233">
    <property type="protein sequence ID" value="OGG49343.1"/>
    <property type="molecule type" value="Genomic_DNA"/>
</dbReference>
<dbReference type="GO" id="GO:0009060">
    <property type="term" value="P:aerobic respiration"/>
    <property type="evidence" value="ECO:0007669"/>
    <property type="project" value="InterPro"/>
</dbReference>
<dbReference type="PRINTS" id="PR01165">
    <property type="entry name" value="CYCOXIDASEI"/>
</dbReference>
<keyword evidence="1" id="KW-0249">Electron transport</keyword>
<sequence>MHEQHHEHHEPGFWRKYIFSVDHKVIGIQYSLTSLLFLFFGFSLMMMMRWQLAYPGQPLPWIGRLFGEANMPEGVMVPEFYNQLGAMHGTIMVFLGVVPLAVGGFGNYILPLQIGAPDMAFPRINMASYWFLFVGGVVMLASFFLPGGAAQSGWTSYAPLANIAPTGQTAWLIGMIFLITSSLLGSINFIVTTVQLRVRGLSFFKLPFFVWAQFVTSFLLLLAFPPLEAAGVLQLMDRVAGTSFFLPSGLVVTGQPLEVSGGGNPLLWQHLFWFLAHPEVYVLILPALGIVAEVIANNTRKPLWGYRTMVYSLIFLGFMSFIVWAHHMFMTGMGTAMSTFFQATTMIISVPSVIILTCLAISLWGGSIRFTVPMHFALAFIPMFAIGGLTGLPLGLTASDLHLHDTYYVIGHFHYVVAPGTIFALFAGIYYWFPKVTGRMMNEKLGKLHFWLSLIFMNGVFTPMLLIGVAGVSRRLYDQTGYAHGAAVQDLTVFSSWSAWLLAVAQIPFIINFLMSMRKREKVRSDNPWEATTLEWATPTPPPHGNFPTAPQVYRGPYEYSVPGRSADFWPQHLPEEAESTQPRPATT</sequence>
<evidence type="ECO:0000259" key="4">
    <source>
        <dbReference type="PROSITE" id="PS50855"/>
    </source>
</evidence>
<dbReference type="InterPro" id="IPR023616">
    <property type="entry name" value="Cyt_c_oxase-like_su1_dom"/>
</dbReference>
<feature type="region of interest" description="Disordered" evidence="2">
    <location>
        <begin position="569"/>
        <end position="588"/>
    </location>
</feature>
<dbReference type="GO" id="GO:0004129">
    <property type="term" value="F:cytochrome-c oxidase activity"/>
    <property type="evidence" value="ECO:0007669"/>
    <property type="project" value="InterPro"/>
</dbReference>
<dbReference type="InterPro" id="IPR000883">
    <property type="entry name" value="Cyt_C_Oxase_1"/>
</dbReference>
<feature type="transmembrane region" description="Helical" evidence="3">
    <location>
        <begin position="308"/>
        <end position="327"/>
    </location>
</feature>
<keyword evidence="1" id="KW-0813">Transport</keyword>
<dbReference type="Gene3D" id="1.20.210.10">
    <property type="entry name" value="Cytochrome c oxidase-like, subunit I domain"/>
    <property type="match status" value="1"/>
</dbReference>
<dbReference type="GO" id="GO:0020037">
    <property type="term" value="F:heme binding"/>
    <property type="evidence" value="ECO:0007669"/>
    <property type="project" value="InterPro"/>
</dbReference>
<feature type="transmembrane region" description="Helical" evidence="3">
    <location>
        <begin position="376"/>
        <end position="396"/>
    </location>
</feature>
<feature type="domain" description="Cytochrome oxidase subunit I profile" evidence="4">
    <location>
        <begin position="8"/>
        <end position="554"/>
    </location>
</feature>
<feature type="transmembrane region" description="Helical" evidence="3">
    <location>
        <begin position="339"/>
        <end position="364"/>
    </location>
</feature>
<feature type="transmembrane region" description="Helical" evidence="3">
    <location>
        <begin position="497"/>
        <end position="515"/>
    </location>
</feature>
<name>A0A1F6CJB6_HANXR</name>
<feature type="transmembrane region" description="Helical" evidence="3">
    <location>
        <begin position="25"/>
        <end position="48"/>
    </location>
</feature>
<evidence type="ECO:0000256" key="2">
    <source>
        <dbReference type="SAM" id="MobiDB-lite"/>
    </source>
</evidence>
<proteinExistence type="predicted"/>
<dbReference type="GO" id="GO:0015990">
    <property type="term" value="P:electron transport coupled proton transport"/>
    <property type="evidence" value="ECO:0007669"/>
    <property type="project" value="TreeGrafter"/>
</dbReference>
<feature type="transmembrane region" description="Helical" evidence="3">
    <location>
        <begin position="130"/>
        <end position="150"/>
    </location>
</feature>
<feature type="transmembrane region" description="Helical" evidence="3">
    <location>
        <begin position="170"/>
        <end position="191"/>
    </location>
</feature>
<dbReference type="Pfam" id="PF00115">
    <property type="entry name" value="COX1"/>
    <property type="match status" value="1"/>
</dbReference>
<gene>
    <name evidence="5" type="ORF">A3F84_25055</name>
</gene>
<keyword evidence="1" id="KW-0679">Respiratory chain</keyword>
<reference evidence="5 6" key="1">
    <citation type="journal article" date="2016" name="Nat. Commun.">
        <title>Thousands of microbial genomes shed light on interconnected biogeochemical processes in an aquifer system.</title>
        <authorList>
            <person name="Anantharaman K."/>
            <person name="Brown C.T."/>
            <person name="Hug L.A."/>
            <person name="Sharon I."/>
            <person name="Castelle C.J."/>
            <person name="Probst A.J."/>
            <person name="Thomas B.C."/>
            <person name="Singh A."/>
            <person name="Wilkins M.J."/>
            <person name="Karaoz U."/>
            <person name="Brodie E.L."/>
            <person name="Williams K.H."/>
            <person name="Hubbard S.S."/>
            <person name="Banfield J.F."/>
        </authorList>
    </citation>
    <scope>NUCLEOTIDE SEQUENCE [LARGE SCALE GENOMIC DNA]</scope>
    <source>
        <strain evidence="6">RIFCSPLOWO2_12_FULL_64_10</strain>
    </source>
</reference>
<feature type="transmembrane region" description="Helical" evidence="3">
    <location>
        <begin position="271"/>
        <end position="296"/>
    </location>
</feature>
<evidence type="ECO:0000256" key="3">
    <source>
        <dbReference type="SAM" id="Phobius"/>
    </source>
</evidence>
<keyword evidence="3" id="KW-0812">Transmembrane</keyword>
<dbReference type="PROSITE" id="PS50855">
    <property type="entry name" value="COX1"/>
    <property type="match status" value="1"/>
</dbReference>
<keyword evidence="3" id="KW-1133">Transmembrane helix</keyword>
<dbReference type="PANTHER" id="PTHR10422">
    <property type="entry name" value="CYTOCHROME C OXIDASE SUBUNIT 1"/>
    <property type="match status" value="1"/>
</dbReference>
<evidence type="ECO:0000313" key="5">
    <source>
        <dbReference type="EMBL" id="OGG49343.1"/>
    </source>
</evidence>
<comment type="caution">
    <text evidence="5">The sequence shown here is derived from an EMBL/GenBank/DDBJ whole genome shotgun (WGS) entry which is preliminary data.</text>
</comment>
<dbReference type="Proteomes" id="UP000178606">
    <property type="component" value="Unassembled WGS sequence"/>
</dbReference>
<dbReference type="GO" id="GO:0022904">
    <property type="term" value="P:respiratory electron transport chain"/>
    <property type="evidence" value="ECO:0007669"/>
    <property type="project" value="TreeGrafter"/>
</dbReference>
<dbReference type="GO" id="GO:0016020">
    <property type="term" value="C:membrane"/>
    <property type="evidence" value="ECO:0007669"/>
    <property type="project" value="InterPro"/>
</dbReference>
<protein>
    <submittedName>
        <fullName evidence="5">Cytochrome C oxidase subunit I</fullName>
    </submittedName>
</protein>
<dbReference type="PANTHER" id="PTHR10422:SF18">
    <property type="entry name" value="CYTOCHROME C OXIDASE SUBUNIT 1"/>
    <property type="match status" value="1"/>
</dbReference>
<feature type="transmembrane region" description="Helical" evidence="3">
    <location>
        <begin position="86"/>
        <end position="110"/>
    </location>
</feature>
<dbReference type="InterPro" id="IPR036927">
    <property type="entry name" value="Cyt_c_oxase-like_su1_sf"/>
</dbReference>
<keyword evidence="3" id="KW-0472">Membrane</keyword>
<evidence type="ECO:0000256" key="1">
    <source>
        <dbReference type="ARBA" id="ARBA00022660"/>
    </source>
</evidence>
<feature type="transmembrane region" description="Helical" evidence="3">
    <location>
        <begin position="203"/>
        <end position="224"/>
    </location>
</feature>
<evidence type="ECO:0000313" key="6">
    <source>
        <dbReference type="Proteomes" id="UP000178606"/>
    </source>
</evidence>
<dbReference type="SUPFAM" id="SSF81442">
    <property type="entry name" value="Cytochrome c oxidase subunit I-like"/>
    <property type="match status" value="1"/>
</dbReference>
<organism evidence="5 6">
    <name type="scientific">Handelsmanbacteria sp. (strain RIFCSPLOWO2_12_FULL_64_10)</name>
    <dbReference type="NCBI Taxonomy" id="1817868"/>
    <lineage>
        <taxon>Bacteria</taxon>
        <taxon>Candidatus Handelsmaniibacteriota</taxon>
    </lineage>
</organism>
<dbReference type="AlphaFoldDB" id="A0A1F6CJB6"/>
<feature type="transmembrane region" description="Helical" evidence="3">
    <location>
        <begin position="408"/>
        <end position="433"/>
    </location>
</feature>
<feature type="transmembrane region" description="Helical" evidence="3">
    <location>
        <begin position="454"/>
        <end position="477"/>
    </location>
</feature>